<dbReference type="Proteomes" id="UP000294359">
    <property type="component" value="Chromosome"/>
</dbReference>
<gene>
    <name evidence="1" type="ORF">E1742_21310</name>
</gene>
<name>A0ABX5SDH4_9BURK</name>
<organism evidence="1 2">
    <name type="scientific">Pseudoduganella plicata</name>
    <dbReference type="NCBI Taxonomy" id="321984"/>
    <lineage>
        <taxon>Bacteria</taxon>
        <taxon>Pseudomonadati</taxon>
        <taxon>Pseudomonadota</taxon>
        <taxon>Betaproteobacteria</taxon>
        <taxon>Burkholderiales</taxon>
        <taxon>Oxalobacteraceae</taxon>
        <taxon>Telluria group</taxon>
        <taxon>Pseudoduganella</taxon>
    </lineage>
</organism>
<dbReference type="RefSeq" id="WP_134387132.1">
    <property type="nucleotide sequence ID" value="NZ_CP038026.1"/>
</dbReference>
<keyword evidence="2" id="KW-1185">Reference proteome</keyword>
<proteinExistence type="predicted"/>
<accession>A0ABX5SDH4</accession>
<reference evidence="1 2" key="1">
    <citation type="submission" date="2019-03" db="EMBL/GenBank/DDBJ databases">
        <title>Draft Genome Sequences of Six Type Strains of the Genus Massilia.</title>
        <authorList>
            <person name="Miess H."/>
            <person name="Frediansyhah A."/>
            <person name="Gross H."/>
        </authorList>
    </citation>
    <scope>NUCLEOTIDE SEQUENCE [LARGE SCALE GENOMIC DNA]</scope>
    <source>
        <strain evidence="1 2">DSM 17505</strain>
    </source>
</reference>
<sequence>MTQDVTESLDDLPEELHAPVRAYMANFINMVKSGVAVVNGESNHSGPDKHPDSDEVDRDWRQSFMDDGYLVTAWRANQKQPAGRYSRNGGWCQSQRYSCSLTCIPRAVTASCKFMPHWLRLRMAASNSVTT</sequence>
<dbReference type="EMBL" id="CP038026">
    <property type="protein sequence ID" value="QBQ38431.1"/>
    <property type="molecule type" value="Genomic_DNA"/>
</dbReference>
<evidence type="ECO:0000313" key="2">
    <source>
        <dbReference type="Proteomes" id="UP000294359"/>
    </source>
</evidence>
<evidence type="ECO:0000313" key="1">
    <source>
        <dbReference type="EMBL" id="QBQ38431.1"/>
    </source>
</evidence>
<protein>
    <submittedName>
        <fullName evidence="1">Uncharacterized protein</fullName>
    </submittedName>
</protein>